<dbReference type="InterPro" id="IPR000887">
    <property type="entry name" value="Aldlse_KDPG_KHG"/>
</dbReference>
<dbReference type="PANTHER" id="PTHR30246:SF1">
    <property type="entry name" value="2-DEHYDRO-3-DEOXY-6-PHOSPHOGALACTONATE ALDOLASE-RELATED"/>
    <property type="match status" value="1"/>
</dbReference>
<proteinExistence type="inferred from homology"/>
<dbReference type="RefSeq" id="WP_139640479.1">
    <property type="nucleotide sequence ID" value="NZ_BAAAZS010000096.1"/>
</dbReference>
<dbReference type="OrthoDB" id="9805177at2"/>
<dbReference type="GO" id="GO:0016829">
    <property type="term" value="F:lyase activity"/>
    <property type="evidence" value="ECO:0007669"/>
    <property type="project" value="UniProtKB-KW"/>
</dbReference>
<keyword evidence="4" id="KW-0456">Lyase</keyword>
<accession>A0A5C4VC01</accession>
<protein>
    <submittedName>
        <fullName evidence="6">Bifunctional 4-hydroxy-2-oxoglutarate aldolase/2-dehydro-3-deoxy-phosphogluconate aldolase</fullName>
    </submittedName>
</protein>
<keyword evidence="7" id="KW-1185">Reference proteome</keyword>
<dbReference type="SUPFAM" id="SSF51569">
    <property type="entry name" value="Aldolase"/>
    <property type="match status" value="1"/>
</dbReference>
<comment type="caution">
    <text evidence="6">The sequence shown here is derived from an EMBL/GenBank/DDBJ whole genome shotgun (WGS) entry which is preliminary data.</text>
</comment>
<gene>
    <name evidence="6" type="ORF">FH715_03185</name>
</gene>
<evidence type="ECO:0000256" key="1">
    <source>
        <dbReference type="ARBA" id="ARBA00004761"/>
    </source>
</evidence>
<sequence>MNLLESLRARRLLAIVRGSDPDASLRAVRTLVSQGVSLVEISLSGRDALEVIAAARAELGPDAPLGAGTVLTAEDATAAHAAGADFLVTPGLGAGLDEARRLGLPTLAGALTPSEIIAARSAGATAIKIFPADAMGGPRYLRALRGPFPDLPLVPVGGVDAEAARAYLEAGAVAVGVGSPLLGDAADGGALDSLAERAGAYLRLTEEASS</sequence>
<evidence type="ECO:0000313" key="6">
    <source>
        <dbReference type="EMBL" id="TNM33381.1"/>
    </source>
</evidence>
<reference evidence="6 7" key="1">
    <citation type="submission" date="2019-06" db="EMBL/GenBank/DDBJ databases">
        <title>Draft genome of Streptomyces sedi sp. JCM16909.</title>
        <authorList>
            <person name="Klykleung N."/>
            <person name="Tanasupawat S."/>
            <person name="Kudo T."/>
            <person name="Yuki M."/>
            <person name="Ohkuma M."/>
        </authorList>
    </citation>
    <scope>NUCLEOTIDE SEQUENCE [LARGE SCALE GENOMIC DNA]</scope>
    <source>
        <strain evidence="6 7">JCM 16909</strain>
    </source>
</reference>
<dbReference type="NCBIfam" id="TIGR01182">
    <property type="entry name" value="eda"/>
    <property type="match status" value="1"/>
</dbReference>
<evidence type="ECO:0000313" key="7">
    <source>
        <dbReference type="Proteomes" id="UP000311713"/>
    </source>
</evidence>
<evidence type="ECO:0000256" key="3">
    <source>
        <dbReference type="ARBA" id="ARBA00011233"/>
    </source>
</evidence>
<dbReference type="EMBL" id="VDGT01000002">
    <property type="protein sequence ID" value="TNM33381.1"/>
    <property type="molecule type" value="Genomic_DNA"/>
</dbReference>
<evidence type="ECO:0000256" key="5">
    <source>
        <dbReference type="ARBA" id="ARBA00023277"/>
    </source>
</evidence>
<name>A0A5C4VC01_9ACTN</name>
<dbReference type="Gene3D" id="3.20.20.70">
    <property type="entry name" value="Aldolase class I"/>
    <property type="match status" value="1"/>
</dbReference>
<dbReference type="AlphaFoldDB" id="A0A5C4VC01"/>
<organism evidence="6 7">
    <name type="scientific">Streptomyces sedi</name>
    <dbReference type="NCBI Taxonomy" id="555059"/>
    <lineage>
        <taxon>Bacteria</taxon>
        <taxon>Bacillati</taxon>
        <taxon>Actinomycetota</taxon>
        <taxon>Actinomycetes</taxon>
        <taxon>Kitasatosporales</taxon>
        <taxon>Streptomycetaceae</taxon>
        <taxon>Streptomyces</taxon>
    </lineage>
</organism>
<comment type="similarity">
    <text evidence="2">Belongs to the KHG/KDPG aldolase family.</text>
</comment>
<dbReference type="Proteomes" id="UP000311713">
    <property type="component" value="Unassembled WGS sequence"/>
</dbReference>
<dbReference type="CDD" id="cd00452">
    <property type="entry name" value="KDPG_aldolase"/>
    <property type="match status" value="1"/>
</dbReference>
<keyword evidence="5" id="KW-0119">Carbohydrate metabolism</keyword>
<evidence type="ECO:0000256" key="4">
    <source>
        <dbReference type="ARBA" id="ARBA00023239"/>
    </source>
</evidence>
<evidence type="ECO:0000256" key="2">
    <source>
        <dbReference type="ARBA" id="ARBA00006906"/>
    </source>
</evidence>
<dbReference type="InterPro" id="IPR013785">
    <property type="entry name" value="Aldolase_TIM"/>
</dbReference>
<comment type="pathway">
    <text evidence="1">Carbohydrate acid metabolism.</text>
</comment>
<dbReference type="Pfam" id="PF01081">
    <property type="entry name" value="Aldolase"/>
    <property type="match status" value="1"/>
</dbReference>
<comment type="subunit">
    <text evidence="3">Homotrimer.</text>
</comment>
<dbReference type="PANTHER" id="PTHR30246">
    <property type="entry name" value="2-KETO-3-DEOXY-6-PHOSPHOGLUCONATE ALDOLASE"/>
    <property type="match status" value="1"/>
</dbReference>